<evidence type="ECO:0008006" key="3">
    <source>
        <dbReference type="Google" id="ProtNLM"/>
    </source>
</evidence>
<dbReference type="STRING" id="1580092.NADRNF5_1023"/>
<dbReference type="Pfam" id="PF06348">
    <property type="entry name" value="DUF1059"/>
    <property type="match status" value="1"/>
</dbReference>
<reference evidence="1 2" key="2">
    <citation type="journal article" date="2016" name="ISME J.">
        <title>Physiological and genomic characterization of two novel marine thaumarchaeal strains indicates niche differentiation.</title>
        <authorList>
            <person name="Bayer B."/>
            <person name="Vojvoda J."/>
            <person name="Offre P."/>
            <person name="Alves R.J."/>
            <person name="Elisabeth N.H."/>
            <person name="Garcia J.A."/>
            <person name="Volland J.M."/>
            <person name="Srivastava A."/>
            <person name="Schleper C."/>
            <person name="Herndl G.J."/>
        </authorList>
    </citation>
    <scope>NUCLEOTIDE SEQUENCE [LARGE SCALE GENOMIC DNA]</scope>
    <source>
        <strain evidence="1 2">NF5</strain>
    </source>
</reference>
<dbReference type="KEGG" id="nin:NADRNF5_1023"/>
<evidence type="ECO:0000313" key="2">
    <source>
        <dbReference type="Proteomes" id="UP000032408"/>
    </source>
</evidence>
<evidence type="ECO:0000313" key="1">
    <source>
        <dbReference type="EMBL" id="AJW70714.1"/>
    </source>
</evidence>
<keyword evidence="2" id="KW-1185">Reference proteome</keyword>
<dbReference type="GeneID" id="31894352"/>
<dbReference type="OrthoDB" id="9023at2157"/>
<dbReference type="HOGENOM" id="CLU_200908_0_0_2"/>
<reference evidence="2" key="1">
    <citation type="submission" date="2015-03" db="EMBL/GenBank/DDBJ databases">
        <title>Characterization of two novel Thaumarchaeota isolated from the Northern Adriatic Sea.</title>
        <authorList>
            <person name="Bayer B."/>
            <person name="Vojvoda J."/>
            <person name="Offre P."/>
            <person name="Srivastava A."/>
            <person name="Elisabeth N."/>
            <person name="Garcia J.A.L."/>
            <person name="Schleper C."/>
            <person name="Herndl G.J."/>
        </authorList>
    </citation>
    <scope>NUCLEOTIDE SEQUENCE [LARGE SCALE GENOMIC DNA]</scope>
    <source>
        <strain evidence="2">NF5</strain>
    </source>
</reference>
<sequence>MTKSISCADAGKDCGWYTTAPSEEELMEKVTQHVIEKHKEIELNAESISSIKSLIKEI</sequence>
<dbReference type="EMBL" id="CP011070">
    <property type="protein sequence ID" value="AJW70714.1"/>
    <property type="molecule type" value="Genomic_DNA"/>
</dbReference>
<accession>A0A0D5C1N3</accession>
<name>A0A0D5C1N3_9ARCH</name>
<gene>
    <name evidence="1" type="ORF">NADRNF5_1023</name>
</gene>
<proteinExistence type="predicted"/>
<dbReference type="Proteomes" id="UP000032408">
    <property type="component" value="Chromosome"/>
</dbReference>
<organism evidence="1 2">
    <name type="scientific">Nitrosopumilus adriaticus</name>
    <dbReference type="NCBI Taxonomy" id="1580092"/>
    <lineage>
        <taxon>Archaea</taxon>
        <taxon>Nitrososphaerota</taxon>
        <taxon>Nitrososphaeria</taxon>
        <taxon>Nitrosopumilales</taxon>
        <taxon>Nitrosopumilaceae</taxon>
        <taxon>Nitrosopumilus</taxon>
    </lineage>
</organism>
<dbReference type="InterPro" id="IPR009409">
    <property type="entry name" value="DUF1059"/>
</dbReference>
<dbReference type="RefSeq" id="WP_082051989.1">
    <property type="nucleotide sequence ID" value="NZ_CP011070.1"/>
</dbReference>
<protein>
    <recommendedName>
        <fullName evidence="3">DUF1059 domain-containing protein</fullName>
    </recommendedName>
</protein>
<dbReference type="AlphaFoldDB" id="A0A0D5C1N3"/>